<evidence type="ECO:0000313" key="1">
    <source>
        <dbReference type="EMBL" id="KAF9061155.1"/>
    </source>
</evidence>
<comment type="caution">
    <text evidence="1">The sequence shown here is derived from an EMBL/GenBank/DDBJ whole genome shotgun (WGS) entry which is preliminary data.</text>
</comment>
<evidence type="ECO:0000313" key="2">
    <source>
        <dbReference type="Proteomes" id="UP000772434"/>
    </source>
</evidence>
<reference evidence="1" key="1">
    <citation type="submission" date="2020-11" db="EMBL/GenBank/DDBJ databases">
        <authorList>
            <consortium name="DOE Joint Genome Institute"/>
            <person name="Ahrendt S."/>
            <person name="Riley R."/>
            <person name="Andreopoulos W."/>
            <person name="Labutti K."/>
            <person name="Pangilinan J."/>
            <person name="Ruiz-Duenas F.J."/>
            <person name="Barrasa J.M."/>
            <person name="Sanchez-Garcia M."/>
            <person name="Camarero S."/>
            <person name="Miyauchi S."/>
            <person name="Serrano A."/>
            <person name="Linde D."/>
            <person name="Babiker R."/>
            <person name="Drula E."/>
            <person name="Ayuso-Fernandez I."/>
            <person name="Pacheco R."/>
            <person name="Padilla G."/>
            <person name="Ferreira P."/>
            <person name="Barriuso J."/>
            <person name="Kellner H."/>
            <person name="Castanera R."/>
            <person name="Alfaro M."/>
            <person name="Ramirez L."/>
            <person name="Pisabarro A.G."/>
            <person name="Kuo A."/>
            <person name="Tritt A."/>
            <person name="Lipzen A."/>
            <person name="He G."/>
            <person name="Yan M."/>
            <person name="Ng V."/>
            <person name="Cullen D."/>
            <person name="Martin F."/>
            <person name="Rosso M.-N."/>
            <person name="Henrissat B."/>
            <person name="Hibbett D."/>
            <person name="Martinez A.T."/>
            <person name="Grigoriev I.V."/>
        </authorList>
    </citation>
    <scope>NUCLEOTIDE SEQUENCE</scope>
    <source>
        <strain evidence="1">AH 40177</strain>
    </source>
</reference>
<accession>A0A9P5TZ43</accession>
<sequence>MHEVFIAAIDLLGPIVCQRPAKDWRRLLSLELHGSLNSETNKAEAKLKLCKEMNEVAAQMGSSFSVDLTDLSQASSVWNGRMYTRLPDSIQTQVLQEIFEISFKQEFLLLDRYLYKLVPRREEGEIEDEFEACTREDRNLIIKEALFANGPPAFGHSDLHLRQDALNMFFRIMRGWSRSSSPMHSDTVRQGRGFIQCDFVESGS</sequence>
<gene>
    <name evidence="1" type="ORF">BDP27DRAFT_1429261</name>
</gene>
<organism evidence="1 2">
    <name type="scientific">Rhodocollybia butyracea</name>
    <dbReference type="NCBI Taxonomy" id="206335"/>
    <lineage>
        <taxon>Eukaryota</taxon>
        <taxon>Fungi</taxon>
        <taxon>Dikarya</taxon>
        <taxon>Basidiomycota</taxon>
        <taxon>Agaricomycotina</taxon>
        <taxon>Agaricomycetes</taxon>
        <taxon>Agaricomycetidae</taxon>
        <taxon>Agaricales</taxon>
        <taxon>Marasmiineae</taxon>
        <taxon>Omphalotaceae</taxon>
        <taxon>Rhodocollybia</taxon>
    </lineage>
</organism>
<protein>
    <submittedName>
        <fullName evidence="1">Uncharacterized protein</fullName>
    </submittedName>
</protein>
<name>A0A9P5TZ43_9AGAR</name>
<dbReference type="AlphaFoldDB" id="A0A9P5TZ43"/>
<dbReference type="Proteomes" id="UP000772434">
    <property type="component" value="Unassembled WGS sequence"/>
</dbReference>
<keyword evidence="2" id="KW-1185">Reference proteome</keyword>
<dbReference type="EMBL" id="JADNRY010000212">
    <property type="protein sequence ID" value="KAF9061155.1"/>
    <property type="molecule type" value="Genomic_DNA"/>
</dbReference>
<proteinExistence type="predicted"/>